<dbReference type="GO" id="GO:0030042">
    <property type="term" value="P:actin filament depolymerization"/>
    <property type="evidence" value="ECO:0007669"/>
    <property type="project" value="EnsemblFungi"/>
</dbReference>
<dbReference type="Pfam" id="PF23410">
    <property type="entry name" value="Beta-prop_VPS8"/>
    <property type="match status" value="1"/>
</dbReference>
<dbReference type="InterPro" id="IPR001680">
    <property type="entry name" value="WD40_rpt"/>
</dbReference>
<reference evidence="6" key="2">
    <citation type="submission" date="2015-01" db="EMBL/GenBank/DDBJ databases">
        <title>Evolutionary Origins and Diversification of the Mycorrhizal Mutualists.</title>
        <authorList>
            <consortium name="DOE Joint Genome Institute"/>
            <consortium name="Mycorrhizal Genomics Consortium"/>
            <person name="Kohler A."/>
            <person name="Kuo A."/>
            <person name="Nagy L.G."/>
            <person name="Floudas D."/>
            <person name="Copeland A."/>
            <person name="Barry K.W."/>
            <person name="Cichocki N."/>
            <person name="Veneault-Fourrey C."/>
            <person name="LaButti K."/>
            <person name="Lindquist E.A."/>
            <person name="Lipzen A."/>
            <person name="Lundell T."/>
            <person name="Morin E."/>
            <person name="Murat C."/>
            <person name="Riley R."/>
            <person name="Ohm R."/>
            <person name="Sun H."/>
            <person name="Tunlid A."/>
            <person name="Henrissat B."/>
            <person name="Grigoriev I.V."/>
            <person name="Hibbett D.S."/>
            <person name="Martin F."/>
        </authorList>
    </citation>
    <scope>NUCLEOTIDE SEQUENCE [LARGE SCALE GENOMIC DNA]</scope>
    <source>
        <strain evidence="6">Zn</strain>
    </source>
</reference>
<evidence type="ECO:0000256" key="3">
    <source>
        <dbReference type="ARBA" id="ARBA00038366"/>
    </source>
</evidence>
<dbReference type="InterPro" id="IPR036322">
    <property type="entry name" value="WD40_repeat_dom_sf"/>
</dbReference>
<dbReference type="PRINTS" id="PR00320">
    <property type="entry name" value="GPROTEINBRPT"/>
</dbReference>
<organism evidence="5 6">
    <name type="scientific">Oidiodendron maius (strain Zn)</name>
    <dbReference type="NCBI Taxonomy" id="913774"/>
    <lineage>
        <taxon>Eukaryota</taxon>
        <taxon>Fungi</taxon>
        <taxon>Dikarya</taxon>
        <taxon>Ascomycota</taxon>
        <taxon>Pezizomycotina</taxon>
        <taxon>Leotiomycetes</taxon>
        <taxon>Leotiomycetes incertae sedis</taxon>
        <taxon>Myxotrichaceae</taxon>
        <taxon>Oidiodendron</taxon>
    </lineage>
</organism>
<feature type="repeat" description="WD" evidence="4">
    <location>
        <begin position="188"/>
        <end position="226"/>
    </location>
</feature>
<protein>
    <submittedName>
        <fullName evidence="5">Uncharacterized protein</fullName>
    </submittedName>
</protein>
<feature type="repeat" description="WD" evidence="4">
    <location>
        <begin position="229"/>
        <end position="270"/>
    </location>
</feature>
<keyword evidence="2" id="KW-0677">Repeat</keyword>
<dbReference type="STRING" id="913774.A0A0C3HW28"/>
<dbReference type="HOGENOM" id="CLU_015246_1_0_1"/>
<dbReference type="InterPro" id="IPR019775">
    <property type="entry name" value="WD40_repeat_CS"/>
</dbReference>
<reference evidence="5 6" key="1">
    <citation type="submission" date="2014-04" db="EMBL/GenBank/DDBJ databases">
        <authorList>
            <consortium name="DOE Joint Genome Institute"/>
            <person name="Kuo A."/>
            <person name="Martino E."/>
            <person name="Perotto S."/>
            <person name="Kohler A."/>
            <person name="Nagy L.G."/>
            <person name="Floudas D."/>
            <person name="Copeland A."/>
            <person name="Barry K.W."/>
            <person name="Cichocki N."/>
            <person name="Veneault-Fourrey C."/>
            <person name="LaButti K."/>
            <person name="Lindquist E.A."/>
            <person name="Lipzen A."/>
            <person name="Lundell T."/>
            <person name="Morin E."/>
            <person name="Murat C."/>
            <person name="Sun H."/>
            <person name="Tunlid A."/>
            <person name="Henrissat B."/>
            <person name="Grigoriev I.V."/>
            <person name="Hibbett D.S."/>
            <person name="Martin F."/>
            <person name="Nordberg H.P."/>
            <person name="Cantor M.N."/>
            <person name="Hua S.X."/>
        </authorList>
    </citation>
    <scope>NUCLEOTIDE SEQUENCE [LARGE SCALE GENOMIC DNA]</scope>
    <source>
        <strain evidence="5 6">Zn</strain>
    </source>
</reference>
<feature type="repeat" description="WD" evidence="4">
    <location>
        <begin position="573"/>
        <end position="610"/>
    </location>
</feature>
<dbReference type="Gene3D" id="2.130.10.10">
    <property type="entry name" value="YVTN repeat-like/Quinoprotein amine dehydrogenase"/>
    <property type="match status" value="2"/>
</dbReference>
<dbReference type="FunCoup" id="A0A0C3HW28">
    <property type="interactions" value="765"/>
</dbReference>
<dbReference type="SUPFAM" id="SSF50978">
    <property type="entry name" value="WD40 repeat-like"/>
    <property type="match status" value="1"/>
</dbReference>
<gene>
    <name evidence="5" type="ORF">OIDMADRAFT_155607</name>
</gene>
<evidence type="ECO:0000256" key="1">
    <source>
        <dbReference type="ARBA" id="ARBA00022574"/>
    </source>
</evidence>
<dbReference type="FunFam" id="2.130.10.10:FF:000102">
    <property type="entry name" value="Actin-interacting protein 1"/>
    <property type="match status" value="1"/>
</dbReference>
<dbReference type="FunFam" id="2.130.10.10:FF:000167">
    <property type="entry name" value="Actin-interacting protein 1"/>
    <property type="match status" value="1"/>
</dbReference>
<dbReference type="GO" id="GO:0005884">
    <property type="term" value="C:actin filament"/>
    <property type="evidence" value="ECO:0007669"/>
    <property type="project" value="EnsemblFungi"/>
</dbReference>
<dbReference type="InParanoid" id="A0A0C3HW28"/>
<keyword evidence="1 4" id="KW-0853">WD repeat</keyword>
<feature type="repeat" description="WD" evidence="4">
    <location>
        <begin position="54"/>
        <end position="86"/>
    </location>
</feature>
<dbReference type="AlphaFoldDB" id="A0A0C3HW28"/>
<dbReference type="GO" id="GO:0051014">
    <property type="term" value="P:actin filament severing"/>
    <property type="evidence" value="ECO:0007669"/>
    <property type="project" value="EnsemblFungi"/>
</dbReference>
<dbReference type="GO" id="GO:0051016">
    <property type="term" value="P:barbed-end actin filament capping"/>
    <property type="evidence" value="ECO:0007669"/>
    <property type="project" value="EnsemblFungi"/>
</dbReference>
<feature type="repeat" description="WD" evidence="4">
    <location>
        <begin position="487"/>
        <end position="522"/>
    </location>
</feature>
<dbReference type="Proteomes" id="UP000054321">
    <property type="component" value="Unassembled WGS sequence"/>
</dbReference>
<dbReference type="SUPFAM" id="SSF50998">
    <property type="entry name" value="Quinoprotein alcohol dehydrogenase-like"/>
    <property type="match status" value="1"/>
</dbReference>
<keyword evidence="6" id="KW-1185">Reference proteome</keyword>
<comment type="similarity">
    <text evidence="3">Belongs to the WD repeat AIP1 family.</text>
</comment>
<feature type="repeat" description="WD" evidence="4">
    <location>
        <begin position="530"/>
        <end position="565"/>
    </location>
</feature>
<dbReference type="InterPro" id="IPR020472">
    <property type="entry name" value="WD40_PAC1"/>
</dbReference>
<dbReference type="GO" id="GO:0030479">
    <property type="term" value="C:actin cortical patch"/>
    <property type="evidence" value="ECO:0007669"/>
    <property type="project" value="EnsemblFungi"/>
</dbReference>
<accession>A0A0C3HW28</accession>
<dbReference type="InterPro" id="IPR015943">
    <property type="entry name" value="WD40/YVTN_repeat-like_dom_sf"/>
</dbReference>
<dbReference type="Pfam" id="PF00400">
    <property type="entry name" value="WD40"/>
    <property type="match status" value="4"/>
</dbReference>
<dbReference type="GO" id="GO:0032466">
    <property type="term" value="P:negative regulation of cytokinesis"/>
    <property type="evidence" value="ECO:0007669"/>
    <property type="project" value="EnsemblFungi"/>
</dbReference>
<evidence type="ECO:0000313" key="6">
    <source>
        <dbReference type="Proteomes" id="UP000054321"/>
    </source>
</evidence>
<dbReference type="PROSITE" id="PS00678">
    <property type="entry name" value="WD_REPEATS_1"/>
    <property type="match status" value="2"/>
</dbReference>
<evidence type="ECO:0000256" key="2">
    <source>
        <dbReference type="ARBA" id="ARBA00022737"/>
    </source>
</evidence>
<dbReference type="SMART" id="SM00320">
    <property type="entry name" value="WD40"/>
    <property type="match status" value="10"/>
</dbReference>
<sequence length="610" mass="64347">MPITIDKILAASPNTERGRPTQLSSDPKGERIAYASGKSIFLRSIDDPSASRQYIEHTTATTVARFSPSGYYVASGDVSGTVKVWDAIEGVNTKGTYPIISGRINDIAWDGDSQRLIAVGDGREKYGHCITADSGNSVGEISGHSAVINAVSIRQQRPLRAATGADDSSIVFLHGAPFKYANKLGGLHKGYVYGVGFSPDGNHLVSVGADRRIQLYDGKTGEATMQIGEGEHKGSIFGVSWAKDSKRIVTASADQTVKLWDVEAGKVVQSWRFGGEENVSIPDQQVGVVWPAGRSDGIVISLNLAGDLNYLAEGSQKPTRVVQGHNKSITALGTGNSGRSQTFWTGSFEGGVCSWDSDSGLGSRVEGSSHTNQVAAFTATPSRVYSVAWDDTLRIADTAGNIFIGEASKLTAQPRSMASADGRLFVATASGIDIFSKDSLVGSFPTKNFTPTAISAHGSLVAVGSDANTVYIYTIDASNKLTQKDKLENSTAAITVLSFSPNGAFLAAGNSSGKIAVYDTSSWDIKTDRWSAHTSRVLSISWNSASTHAVTGSLDTNVFVWSLASPGKRVKAANAHKDGVFGTCWLDGGKKVATAGGDAALKIWNVSNLE</sequence>
<name>A0A0C3HW28_OIDMZ</name>
<evidence type="ECO:0000313" key="5">
    <source>
        <dbReference type="EMBL" id="KIN06452.1"/>
    </source>
</evidence>
<evidence type="ECO:0000256" key="4">
    <source>
        <dbReference type="PROSITE-ProRule" id="PRU00221"/>
    </source>
</evidence>
<dbReference type="EMBL" id="KN832871">
    <property type="protein sequence ID" value="KIN06452.1"/>
    <property type="molecule type" value="Genomic_DNA"/>
</dbReference>
<dbReference type="PROSITE" id="PS50082">
    <property type="entry name" value="WD_REPEATS_2"/>
    <property type="match status" value="6"/>
</dbReference>
<dbReference type="PANTHER" id="PTHR19856">
    <property type="entry name" value="WD-REPEATCONTAINING PROTEIN WDR1"/>
    <property type="match status" value="1"/>
</dbReference>
<dbReference type="PROSITE" id="PS50294">
    <property type="entry name" value="WD_REPEATS_REGION"/>
    <property type="match status" value="4"/>
</dbReference>
<proteinExistence type="inferred from homology"/>
<dbReference type="PANTHER" id="PTHR19856:SF0">
    <property type="entry name" value="WD REPEAT-CONTAINING PROTEIN 1"/>
    <property type="match status" value="1"/>
</dbReference>
<dbReference type="GO" id="GO:0003786">
    <property type="term" value="F:actin lateral binding"/>
    <property type="evidence" value="ECO:0007669"/>
    <property type="project" value="EnsemblFungi"/>
</dbReference>
<dbReference type="OrthoDB" id="2306at2759"/>
<dbReference type="InterPro" id="IPR011047">
    <property type="entry name" value="Quinoprotein_ADH-like_sf"/>
</dbReference>